<feature type="region of interest" description="Disordered" evidence="1">
    <location>
        <begin position="1"/>
        <end position="100"/>
    </location>
</feature>
<dbReference type="FunFam" id="1.10.1000.11:FF:000002">
    <property type="entry name" value="Cytohesin 1"/>
    <property type="match status" value="1"/>
</dbReference>
<dbReference type="GO" id="GO:0005085">
    <property type="term" value="F:guanyl-nucleotide exchange factor activity"/>
    <property type="evidence" value="ECO:0007669"/>
    <property type="project" value="InterPro"/>
</dbReference>
<dbReference type="Proteomes" id="UP000051487">
    <property type="component" value="Unassembled WGS sequence"/>
</dbReference>
<dbReference type="PROSITE" id="PS50190">
    <property type="entry name" value="SEC7"/>
    <property type="match status" value="1"/>
</dbReference>
<feature type="compositionally biased region" description="Polar residues" evidence="1">
    <location>
        <begin position="34"/>
        <end position="46"/>
    </location>
</feature>
<name>A0AAN4PHD9_ASPLE</name>
<organism evidence="5 6">
    <name type="scientific">Aspergillus lentulus</name>
    <dbReference type="NCBI Taxonomy" id="293939"/>
    <lineage>
        <taxon>Eukaryota</taxon>
        <taxon>Fungi</taxon>
        <taxon>Dikarya</taxon>
        <taxon>Ascomycota</taxon>
        <taxon>Pezizomycotina</taxon>
        <taxon>Eurotiomycetes</taxon>
        <taxon>Eurotiomycetidae</taxon>
        <taxon>Eurotiales</taxon>
        <taxon>Aspergillaceae</taxon>
        <taxon>Aspergillus</taxon>
        <taxon>Aspergillus subgen. Fumigati</taxon>
    </lineage>
</organism>
<feature type="domain" description="SEC7" evidence="3">
    <location>
        <begin position="488"/>
        <end position="645"/>
    </location>
</feature>
<dbReference type="InterPro" id="IPR000904">
    <property type="entry name" value="Sec7_dom"/>
</dbReference>
<feature type="region of interest" description="Disordered" evidence="1">
    <location>
        <begin position="1192"/>
        <end position="1284"/>
    </location>
</feature>
<feature type="compositionally biased region" description="Basic and acidic residues" evidence="1">
    <location>
        <begin position="1208"/>
        <end position="1223"/>
    </location>
</feature>
<feature type="compositionally biased region" description="Polar residues" evidence="1">
    <location>
        <begin position="1194"/>
        <end position="1207"/>
    </location>
</feature>
<feature type="compositionally biased region" description="Low complexity" evidence="1">
    <location>
        <begin position="201"/>
        <end position="211"/>
    </location>
</feature>
<dbReference type="Pfam" id="PF01369">
    <property type="entry name" value="Sec7"/>
    <property type="match status" value="1"/>
</dbReference>
<feature type="compositionally biased region" description="Pro residues" evidence="1">
    <location>
        <begin position="1498"/>
        <end position="1507"/>
    </location>
</feature>
<dbReference type="InterPro" id="IPR023394">
    <property type="entry name" value="Sec7_C_sf"/>
</dbReference>
<feature type="region of interest" description="Disordered" evidence="1">
    <location>
        <begin position="1052"/>
        <end position="1151"/>
    </location>
</feature>
<feature type="compositionally biased region" description="Basic and acidic residues" evidence="1">
    <location>
        <begin position="1127"/>
        <end position="1137"/>
    </location>
</feature>
<feature type="compositionally biased region" description="Basic and acidic residues" evidence="1">
    <location>
        <begin position="69"/>
        <end position="83"/>
    </location>
</feature>
<protein>
    <recommendedName>
        <fullName evidence="7">Protein transport protein sec73</fullName>
    </recommendedName>
</protein>
<dbReference type="SUPFAM" id="SSF50729">
    <property type="entry name" value="PH domain-like"/>
    <property type="match status" value="1"/>
</dbReference>
<evidence type="ECO:0000256" key="1">
    <source>
        <dbReference type="SAM" id="MobiDB-lite"/>
    </source>
</evidence>
<dbReference type="CDD" id="cd00171">
    <property type="entry name" value="Sec7"/>
    <property type="match status" value="1"/>
</dbReference>
<accession>A0AAN4PHD9</accession>
<feature type="compositionally biased region" description="Basic and acidic residues" evidence="1">
    <location>
        <begin position="1957"/>
        <end position="1974"/>
    </location>
</feature>
<evidence type="ECO:0008006" key="7">
    <source>
        <dbReference type="Google" id="ProtNLM"/>
    </source>
</evidence>
<dbReference type="SMART" id="SM00222">
    <property type="entry name" value="Sec7"/>
    <property type="match status" value="1"/>
</dbReference>
<feature type="compositionally biased region" description="Polar residues" evidence="1">
    <location>
        <begin position="213"/>
        <end position="222"/>
    </location>
</feature>
<feature type="compositionally biased region" description="Basic residues" evidence="1">
    <location>
        <begin position="1947"/>
        <end position="1956"/>
    </location>
</feature>
<feature type="region of interest" description="Disordered" evidence="1">
    <location>
        <begin position="120"/>
        <end position="145"/>
    </location>
</feature>
<dbReference type="PANTHER" id="PTHR10663">
    <property type="entry name" value="GUANYL-NUCLEOTIDE EXCHANGE FACTOR"/>
    <property type="match status" value="1"/>
</dbReference>
<feature type="compositionally biased region" description="Basic and acidic residues" evidence="1">
    <location>
        <begin position="1305"/>
        <end position="1322"/>
    </location>
</feature>
<dbReference type="GO" id="GO:0032012">
    <property type="term" value="P:regulation of ARF protein signal transduction"/>
    <property type="evidence" value="ECO:0007669"/>
    <property type="project" value="InterPro"/>
</dbReference>
<feature type="compositionally biased region" description="Basic and acidic residues" evidence="1">
    <location>
        <begin position="1475"/>
        <end position="1492"/>
    </location>
</feature>
<feature type="compositionally biased region" description="Basic and acidic residues" evidence="1">
    <location>
        <begin position="2021"/>
        <end position="2041"/>
    </location>
</feature>
<dbReference type="Gene3D" id="2.170.270.10">
    <property type="entry name" value="SET domain"/>
    <property type="match status" value="1"/>
</dbReference>
<feature type="compositionally biased region" description="Low complexity" evidence="1">
    <location>
        <begin position="441"/>
        <end position="452"/>
    </location>
</feature>
<dbReference type="InterPro" id="IPR011993">
    <property type="entry name" value="PH-like_dom_sf"/>
</dbReference>
<feature type="compositionally biased region" description="Low complexity" evidence="1">
    <location>
        <begin position="395"/>
        <end position="408"/>
    </location>
</feature>
<dbReference type="Gene3D" id="2.30.29.30">
    <property type="entry name" value="Pleckstrin-homology domain (PH domain)/Phosphotyrosine-binding domain (PTB)"/>
    <property type="match status" value="1"/>
</dbReference>
<dbReference type="PROSITE" id="PS50003">
    <property type="entry name" value="PH_DOMAIN"/>
    <property type="match status" value="1"/>
</dbReference>
<feature type="region of interest" description="Disordered" evidence="1">
    <location>
        <begin position="1297"/>
        <end position="1427"/>
    </location>
</feature>
<dbReference type="SUPFAM" id="SSF48425">
    <property type="entry name" value="Sec7 domain"/>
    <property type="match status" value="1"/>
</dbReference>
<feature type="region of interest" description="Disordered" evidence="1">
    <location>
        <begin position="2014"/>
        <end position="2063"/>
    </location>
</feature>
<sequence>MHWKGLRLGALDSNDSKRRSVVEPQALSRHSEQLPRSTPSATNLTSRHSESAPRSPLLAGPDHDDENDHDDHEAGDNDNKHLSEGPADTIRSRKGNVGAALVQDDASTWRRNRFSFMKLRHASDPQLSRSYAKGEEGTPPVPPLPREYTPELLQFIHIVDLRMLTFDPRRLFSAPTIITTAPTSNELDQPIKKKPKFKILSGSKKSSSDGSQMYAQRQSPGTRSRHGAQGSNGSQTTDATLSTSKMSGEEPGRLSTTSIRSGGREPGNESQRSSVTDARFSESSRSDQSSGDHGLYRPHSPNDGTLSGSKRFRMPRLKRNRGPLFPLPPRPAGSQPMNGHGQDSQISRAMSSDPSSSFEPPDEKDQDRVSPLPSPSRSTVGLASPAFPLRRKDSANSANSARSATSTRSGHRIKPRPRSSTLDSLANLRDAGQQSPAQFASSGRTSTSTSGRKSFGDIFSISHRLRQNSEPPVMRNGSPGVRGSDTPVRKLSYPEREENDTPATYLTRLEESIPKSTIAGVLCQSNEDFYKTALRKYMRRFIFFGDPIDMAIRKLLMGAELPKETQQIDRFLQSFADRYHECNPGIFASSDQAYFIAFSILILHTDVFNKNNKRKMQKSDYVRNTRGEGVSDDVLECIYENIAYTPFIHIEDTPSHNRQLAKPRRPLFKTQSSEHLSRVSREPVDPYTLIMDGKLDSLRPSLKDVMNLEDTYQCHGTSGPPDINSLHQAFSKTAILQIISARSRPDAFMPASIQNPAESNPGLVDIKVAKVGLLWRKDPRKKRARSPWQEWGALLTFSQLYFFRDANWIKSLMSQYESHQKEGGRRAVVFKPPLTEFKPDGIMSTDDAVALVDSGYKKHKHAFLFVRHHALEEVFLANSEDDMNDWLAKINYAAAFRSTGVRTKGMIATNYDAQRNRMSRKASVTSYNSRRSADREPPSPNPDTDVAEELVTARKELMRQKILETNEKLFVSQRQLDDLLRNARHLQVLTPVTSRAREQVIMAAGRMAAKLKWVRQDIWRNKCYREVLLQDLGTEDEEAKLLADQKSLHLQIPTRNTSTSEPGALPQPPANTVQSPSQTTSPQLPSDEYAPVHRVPSSQITASDIRRPSIPVSVTSSDLTGRAGRRLSTDMGKDRAKSYSPGPANRLEREPSVLSAGSKIDVASLGSHASKLTSPISMDDGEERILREAGLLEVNSSPRGTRQSVTAHETDGEHRRDSAESRPGEQISRIRRSLHRTLRDSHHGQQGHNARVKKQRDSMSSEVVPEDEQDTKEGESLSRKAPQFTVHGKKASIVTFGSEWQNMTPEERLRLRKPTPSEEPRASDPAILSGGDPSVSEPINPGISQSLRSGSTATRISVLDPVESEGSRDGNATSNLEDRKVKSDPAIDLSSHLPASDDADSSTAAFPGSLVLPKDQRSSPSTSADEAAVDENTIQKMQSSPPEQALLIVTVPRRMSLGLAQSREEMTGVMGLDHARAGDKEGEGERQVEVRRPLLALPAPPPSPPPRSSRRPVLVPVSGDPDEMLYRRTYAKKTQSKYIDESIGYGLFATGRIPAGEVVFADKVAWLAGPEVQRWKNAKTADDLVAEKVRAMGEEWHRGFLGLPNPQPQGSSGGAYAQIWKRYHMIALQPENAKVLVLGLNLAFVNHSCIPNASLYYTLRYPRDENGDEDKSLPPRIGRAVVRASRDIKPGEEITVAYFYAKGECGVRQLMSSMYCKFWCACPFCRDPVHETENALEKLYTLETIFEDADTLYKRPAVVFKNAYELIKLYERLKISDTRGVQVWLYCALIAGFNCDLGRAMLFLIKARGLVLSLHGPNGHLYDRIRVYCQMPPLMPGFGASTRGRSAVKQCYFMFADQKHSADVLFMLTAKPDEYIRLHRYRRIPDSLAKPGESRYLIRYDAQDARRKKFEDEEPDPVEFIPWWYDPEVRKRIIEEKKAKEAERKQERKKAARKKKREEQAAKEATHTDPDCIEPEKDFLDLCRELAAEFEAHDKEKPERQQREVREHDREALRHLLGAKNEPKKRADEEDEVEGKQEHETLGGPWTLVSPHEHESVPSQPAVHEVAARKRVVLETPPVLPEIEKFAPIELW</sequence>
<dbReference type="SUPFAM" id="SSF82199">
    <property type="entry name" value="SET domain"/>
    <property type="match status" value="1"/>
</dbReference>
<dbReference type="SMART" id="SM00317">
    <property type="entry name" value="SET"/>
    <property type="match status" value="1"/>
</dbReference>
<feature type="compositionally biased region" description="Low complexity" evidence="1">
    <location>
        <begin position="1072"/>
        <end position="1086"/>
    </location>
</feature>
<feature type="region of interest" description="Disordered" evidence="1">
    <location>
        <begin position="917"/>
        <end position="945"/>
    </location>
</feature>
<dbReference type="PANTHER" id="PTHR10663:SF405">
    <property type="entry name" value="ARF GUANINE NUCLEOTIDE EXCHANGE FACTOR SYT1"/>
    <property type="match status" value="1"/>
</dbReference>
<dbReference type="Gene3D" id="1.10.1000.11">
    <property type="entry name" value="Arf Nucleotide-binding Site Opener,domain 2"/>
    <property type="match status" value="1"/>
</dbReference>
<gene>
    <name evidence="5" type="ORF">ALT_4148</name>
</gene>
<comment type="caution">
    <text evidence="5">The sequence shown here is derived from an EMBL/GenBank/DDBJ whole genome shotgun (WGS) entry which is preliminary data.</text>
</comment>
<dbReference type="PROSITE" id="PS50280">
    <property type="entry name" value="SET"/>
    <property type="match status" value="1"/>
</dbReference>
<feature type="compositionally biased region" description="Polar residues" evidence="1">
    <location>
        <begin position="229"/>
        <end position="246"/>
    </location>
</feature>
<evidence type="ECO:0000259" key="2">
    <source>
        <dbReference type="PROSITE" id="PS50003"/>
    </source>
</evidence>
<feature type="region of interest" description="Disordered" evidence="1">
    <location>
        <begin position="185"/>
        <end position="488"/>
    </location>
</feature>
<feature type="domain" description="SET" evidence="4">
    <location>
        <begin position="1532"/>
        <end position="1699"/>
    </location>
</feature>
<feature type="compositionally biased region" description="Basic residues" evidence="1">
    <location>
        <begin position="310"/>
        <end position="321"/>
    </location>
</feature>
<dbReference type="InterPro" id="IPR001214">
    <property type="entry name" value="SET_dom"/>
</dbReference>
<evidence type="ECO:0000259" key="3">
    <source>
        <dbReference type="PROSITE" id="PS50190"/>
    </source>
</evidence>
<dbReference type="InterPro" id="IPR035999">
    <property type="entry name" value="Sec7_dom_sf"/>
</dbReference>
<feature type="region of interest" description="Disordered" evidence="1">
    <location>
        <begin position="1475"/>
        <end position="1518"/>
    </location>
</feature>
<dbReference type="SMART" id="SM00233">
    <property type="entry name" value="PH"/>
    <property type="match status" value="1"/>
</dbReference>
<feature type="domain" description="PH" evidence="2">
    <location>
        <begin position="767"/>
        <end position="895"/>
    </location>
</feature>
<dbReference type="InterPro" id="IPR001849">
    <property type="entry name" value="PH_domain"/>
</dbReference>
<proteinExistence type="predicted"/>
<feature type="region of interest" description="Disordered" evidence="1">
    <location>
        <begin position="1939"/>
        <end position="1974"/>
    </location>
</feature>
<dbReference type="CDD" id="cd20071">
    <property type="entry name" value="SET_SMYD"/>
    <property type="match status" value="1"/>
</dbReference>
<dbReference type="EMBL" id="BCLY01000008">
    <property type="protein sequence ID" value="GAQ06827.1"/>
    <property type="molecule type" value="Genomic_DNA"/>
</dbReference>
<reference evidence="5 6" key="1">
    <citation type="submission" date="2015-11" db="EMBL/GenBank/DDBJ databases">
        <title>Aspergillus lentulus strain IFM 54703T.</title>
        <authorList>
            <person name="Kusuya Y."/>
            <person name="Sakai K."/>
            <person name="Kamei K."/>
            <person name="Takahashi H."/>
            <person name="Yaguchi T."/>
        </authorList>
    </citation>
    <scope>NUCLEOTIDE SEQUENCE [LARGE SCALE GENOMIC DNA]</scope>
    <source>
        <strain evidence="5 6">IFM 54703</strain>
    </source>
</reference>
<evidence type="ECO:0000313" key="5">
    <source>
        <dbReference type="EMBL" id="GAQ06827.1"/>
    </source>
</evidence>
<dbReference type="Pfam" id="PF00856">
    <property type="entry name" value="SET"/>
    <property type="match status" value="1"/>
</dbReference>
<feature type="compositionally biased region" description="Basic and acidic residues" evidence="1">
    <location>
        <begin position="1376"/>
        <end position="1385"/>
    </location>
</feature>
<feature type="compositionally biased region" description="Polar residues" evidence="1">
    <location>
        <begin position="335"/>
        <end position="350"/>
    </location>
</feature>
<evidence type="ECO:0000259" key="4">
    <source>
        <dbReference type="PROSITE" id="PS50280"/>
    </source>
</evidence>
<evidence type="ECO:0000313" key="6">
    <source>
        <dbReference type="Proteomes" id="UP000051487"/>
    </source>
</evidence>
<feature type="compositionally biased region" description="Polar residues" evidence="1">
    <location>
        <begin position="1342"/>
        <end position="1355"/>
    </location>
</feature>
<dbReference type="InterPro" id="IPR046341">
    <property type="entry name" value="SET_dom_sf"/>
</dbReference>